<evidence type="ECO:0000313" key="10">
    <source>
        <dbReference type="Proteomes" id="UP000053171"/>
    </source>
</evidence>
<name>A0A147E518_9MICC</name>
<dbReference type="SUPFAM" id="SSF46548">
    <property type="entry name" value="alpha-helical ferredoxin"/>
    <property type="match status" value="1"/>
</dbReference>
<dbReference type="InterPro" id="IPR017896">
    <property type="entry name" value="4Fe4S_Fe-S-bd"/>
</dbReference>
<dbReference type="InterPro" id="IPR009051">
    <property type="entry name" value="Helical_ferredxn"/>
</dbReference>
<dbReference type="InterPro" id="IPR025192">
    <property type="entry name" value="Succ_DH/fum_Rdtase_N"/>
</dbReference>
<evidence type="ECO:0000313" key="9">
    <source>
        <dbReference type="EMBL" id="QPT53612.1"/>
    </source>
</evidence>
<dbReference type="NCBIfam" id="NF005746">
    <property type="entry name" value="PRK07570.1"/>
    <property type="match status" value="1"/>
</dbReference>
<dbReference type="GO" id="GO:0009055">
    <property type="term" value="F:electron transfer activity"/>
    <property type="evidence" value="ECO:0007669"/>
    <property type="project" value="InterPro"/>
</dbReference>
<dbReference type="PATRIC" id="fig|37923.10.peg.965"/>
<dbReference type="STRING" id="37923.BK826_06830"/>
<dbReference type="PROSITE" id="PS51379">
    <property type="entry name" value="4FE4S_FER_2"/>
    <property type="match status" value="1"/>
</dbReference>
<dbReference type="GO" id="GO:0051537">
    <property type="term" value="F:2 iron, 2 sulfur cluster binding"/>
    <property type="evidence" value="ECO:0007669"/>
    <property type="project" value="InterPro"/>
</dbReference>
<evidence type="ECO:0000313" key="8">
    <source>
        <dbReference type="EMBL" id="OAX51543.1"/>
    </source>
</evidence>
<dbReference type="GO" id="GO:0009060">
    <property type="term" value="P:aerobic respiration"/>
    <property type="evidence" value="ECO:0007669"/>
    <property type="project" value="TreeGrafter"/>
</dbReference>
<dbReference type="Pfam" id="PF13085">
    <property type="entry name" value="Fer2_3"/>
    <property type="match status" value="1"/>
</dbReference>
<evidence type="ECO:0000256" key="6">
    <source>
        <dbReference type="ARBA" id="ARBA00034078"/>
    </source>
</evidence>
<comment type="cofactor">
    <cofactor evidence="6">
        <name>[2Fe-2S] cluster</name>
        <dbReference type="ChEBI" id="CHEBI:190135"/>
    </cofactor>
</comment>
<comment type="similarity">
    <text evidence="2">Belongs to the succinate dehydrogenase/fumarate reductase iron-sulfur protein family.</text>
</comment>
<dbReference type="SUPFAM" id="SSF54292">
    <property type="entry name" value="2Fe-2S ferredoxin-like"/>
    <property type="match status" value="1"/>
</dbReference>
<dbReference type="InterPro" id="IPR050573">
    <property type="entry name" value="SDH/FRD_Iron-Sulfur"/>
</dbReference>
<dbReference type="KEGG" id="rkr:I6G21_10285"/>
<comment type="cofactor">
    <cofactor evidence="1">
        <name>[3Fe-4S] cluster</name>
        <dbReference type="ChEBI" id="CHEBI:21137"/>
    </cofactor>
</comment>
<dbReference type="PANTHER" id="PTHR11921:SF41">
    <property type="entry name" value="SUCCINATE DEHYDROGENASE"/>
    <property type="match status" value="1"/>
</dbReference>
<evidence type="ECO:0000313" key="11">
    <source>
        <dbReference type="Proteomes" id="UP000594975"/>
    </source>
</evidence>
<dbReference type="GO" id="GO:0046872">
    <property type="term" value="F:metal ion binding"/>
    <property type="evidence" value="ECO:0007669"/>
    <property type="project" value="UniProtKB-KW"/>
</dbReference>
<dbReference type="InterPro" id="IPR017900">
    <property type="entry name" value="4Fe4S_Fe_S_CS"/>
</dbReference>
<feature type="domain" description="4Fe-4S ferredoxin-type" evidence="7">
    <location>
        <begin position="150"/>
        <end position="179"/>
    </location>
</feature>
<dbReference type="Gene3D" id="3.10.20.30">
    <property type="match status" value="1"/>
</dbReference>
<reference evidence="8 10" key="3">
    <citation type="submission" date="2016-06" db="EMBL/GenBank/DDBJ databases">
        <title>Identification of putative biosynthetic pathways for the production of bioactive secondary metabolites by the marine actinomycete Kocuria kristinae RUTW2-3.</title>
        <authorList>
            <person name="Waterworth S.C."/>
            <person name="Walmsley T.A."/>
            <person name="Matongo T."/>
            <person name="Davies-Coleman M.T."/>
            <person name="Dorrington R.A."/>
        </authorList>
    </citation>
    <scope>NUCLEOTIDE SEQUENCE [LARGE SCALE GENOMIC DNA]</scope>
    <source>
        <strain evidence="10">RuSp02-3</strain>
        <strain evidence="8">RUTW2-3</strain>
    </source>
</reference>
<dbReference type="GeneID" id="61263785"/>
<proteinExistence type="inferred from homology"/>
<dbReference type="RefSeq" id="WP_058731249.1">
    <property type="nucleotide sequence ID" value="NZ_CP065738.1"/>
</dbReference>
<evidence type="ECO:0000256" key="2">
    <source>
        <dbReference type="ARBA" id="ARBA00009433"/>
    </source>
</evidence>
<dbReference type="GO" id="GO:0022904">
    <property type="term" value="P:respiratory electron transport chain"/>
    <property type="evidence" value="ECO:0007669"/>
    <property type="project" value="TreeGrafter"/>
</dbReference>
<reference evidence="10" key="2">
    <citation type="submission" date="2016-04" db="EMBL/GenBank/DDBJ databases">
        <authorList>
            <person name="Waterworth S."/>
            <person name="Matcher G."/>
        </authorList>
    </citation>
    <scope>NUCLEOTIDE SEQUENCE [LARGE SCALE GENOMIC DNA]</scope>
    <source>
        <strain evidence="10">RuSp02-3</strain>
    </source>
</reference>
<organism evidence="8 10">
    <name type="scientific">Rothia kristinae</name>
    <dbReference type="NCBI Taxonomy" id="37923"/>
    <lineage>
        <taxon>Bacteria</taxon>
        <taxon>Bacillati</taxon>
        <taxon>Actinomycetota</taxon>
        <taxon>Actinomycetes</taxon>
        <taxon>Micrococcales</taxon>
        <taxon>Micrococcaceae</taxon>
        <taxon>Rothia</taxon>
    </lineage>
</organism>
<evidence type="ECO:0000259" key="7">
    <source>
        <dbReference type="PROSITE" id="PS51379"/>
    </source>
</evidence>
<gene>
    <name evidence="8" type="ORF">AN277_0208100</name>
    <name evidence="9" type="ORF">I6G21_10285</name>
</gene>
<keyword evidence="4" id="KW-0408">Iron</keyword>
<evidence type="ECO:0000256" key="5">
    <source>
        <dbReference type="ARBA" id="ARBA00023014"/>
    </source>
</evidence>
<accession>A0A147E518</accession>
<dbReference type="PANTHER" id="PTHR11921">
    <property type="entry name" value="SUCCINATE DEHYDROGENASE IRON-SULFUR PROTEIN"/>
    <property type="match status" value="1"/>
</dbReference>
<dbReference type="Proteomes" id="UP000594975">
    <property type="component" value="Chromosome"/>
</dbReference>
<dbReference type="EMBL" id="CP065738">
    <property type="protein sequence ID" value="QPT53612.1"/>
    <property type="molecule type" value="Genomic_DNA"/>
</dbReference>
<dbReference type="Proteomes" id="UP000053171">
    <property type="component" value="Unassembled WGS sequence"/>
</dbReference>
<dbReference type="Pfam" id="PF12838">
    <property type="entry name" value="Fer4_7"/>
    <property type="match status" value="1"/>
</dbReference>
<evidence type="ECO:0000256" key="4">
    <source>
        <dbReference type="ARBA" id="ARBA00023004"/>
    </source>
</evidence>
<evidence type="ECO:0000256" key="3">
    <source>
        <dbReference type="ARBA" id="ARBA00022723"/>
    </source>
</evidence>
<dbReference type="InterPro" id="IPR006058">
    <property type="entry name" value="2Fe2S_fd_BS"/>
</dbReference>
<dbReference type="EMBL" id="LJBJ02000016">
    <property type="protein sequence ID" value="OAX51543.1"/>
    <property type="molecule type" value="Genomic_DNA"/>
</dbReference>
<sequence length="250" mass="26786">MRLTIDVWRQDGPEEPGRFETHRIEDAAEEMSLLELLDHLNAQLVAEGREPVAFDSDCREGVCGTCGITVNDQPHGPEANTPSCRQHLRSFSDGDTVRLEPFRSGAFPVVRDLVVDRSALDRVVQAGGFVAVDAGTAHDADDDRIGHDQAERALDFAACIGCGACIAACPNGAANLYAGSILEHLATLPQGAPERTERARGVVGQIEEEFGPCSVYGECAVVCPAGIPLSAISAVNRERARAVLRRRSRG</sequence>
<dbReference type="PROSITE" id="PS00198">
    <property type="entry name" value="4FE4S_FER_1"/>
    <property type="match status" value="1"/>
</dbReference>
<dbReference type="PROSITE" id="PS00197">
    <property type="entry name" value="2FE2S_FER_1"/>
    <property type="match status" value="1"/>
</dbReference>
<dbReference type="Gene3D" id="1.10.1060.10">
    <property type="entry name" value="Alpha-helical ferredoxin"/>
    <property type="match status" value="1"/>
</dbReference>
<dbReference type="InterPro" id="IPR012675">
    <property type="entry name" value="Beta-grasp_dom_sf"/>
</dbReference>
<keyword evidence="3" id="KW-0479">Metal-binding</keyword>
<evidence type="ECO:0000256" key="1">
    <source>
        <dbReference type="ARBA" id="ARBA00001927"/>
    </source>
</evidence>
<keyword evidence="5" id="KW-0411">Iron-sulfur</keyword>
<protein>
    <submittedName>
        <fullName evidence="8 9">Succinate dehydrogenase</fullName>
    </submittedName>
</protein>
<reference evidence="8" key="1">
    <citation type="submission" date="2016-04" db="EMBL/GenBank/DDBJ databases">
        <authorList>
            <person name="Evans L.H."/>
            <person name="Alamgir A."/>
            <person name="Owens N."/>
            <person name="Weber N.D."/>
            <person name="Virtaneva K."/>
            <person name="Barbian K."/>
            <person name="Babar A."/>
            <person name="Rosenke K."/>
        </authorList>
    </citation>
    <scope>NUCLEOTIDE SEQUENCE [LARGE SCALE GENOMIC DNA]</scope>
    <source>
        <strain evidence="8">RUTW2-3</strain>
    </source>
</reference>
<reference evidence="9 11" key="4">
    <citation type="submission" date="2020-12" db="EMBL/GenBank/DDBJ databases">
        <title>FDA dAtabase for Regulatory Grade micrObial Sequences (FDA-ARGOS): Supporting development and validation of Infectious Disease Dx tests.</title>
        <authorList>
            <person name="Sproer C."/>
            <person name="Gronow S."/>
            <person name="Severitt S."/>
            <person name="Schroder I."/>
            <person name="Tallon L."/>
            <person name="Sadzewicz L."/>
            <person name="Zhao X."/>
            <person name="Boylan J."/>
            <person name="Ott S."/>
            <person name="Bowen H."/>
            <person name="Vavikolanu K."/>
            <person name="Mehta A."/>
            <person name="Aluvathingal J."/>
            <person name="Nadendla S."/>
            <person name="Lowell S."/>
            <person name="Myers T."/>
            <person name="Yan Y."/>
            <person name="Sichtig H."/>
        </authorList>
    </citation>
    <scope>NUCLEOTIDE SEQUENCE [LARGE SCALE GENOMIC DNA]</scope>
    <source>
        <strain evidence="9 11">FDAARGOS_864</strain>
    </source>
</reference>
<keyword evidence="10" id="KW-1185">Reference proteome</keyword>
<dbReference type="AlphaFoldDB" id="A0A147E518"/>
<dbReference type="InterPro" id="IPR036010">
    <property type="entry name" value="2Fe-2S_ferredoxin-like_sf"/>
</dbReference>